<proteinExistence type="predicted"/>
<organism evidence="1">
    <name type="scientific">Acinetobacter baumannii</name>
    <dbReference type="NCBI Taxonomy" id="470"/>
    <lineage>
        <taxon>Bacteria</taxon>
        <taxon>Pseudomonadati</taxon>
        <taxon>Pseudomonadota</taxon>
        <taxon>Gammaproteobacteria</taxon>
        <taxon>Moraxellales</taxon>
        <taxon>Moraxellaceae</taxon>
        <taxon>Acinetobacter</taxon>
        <taxon>Acinetobacter calcoaceticus/baumannii complex</taxon>
    </lineage>
</organism>
<feature type="non-terminal residue" evidence="1">
    <location>
        <position position="96"/>
    </location>
</feature>
<comment type="caution">
    <text evidence="1">The sequence shown here is derived from an EMBL/GenBank/DDBJ whole genome shotgun (WGS) entry which is preliminary data.</text>
</comment>
<feature type="non-terminal residue" evidence="1">
    <location>
        <position position="1"/>
    </location>
</feature>
<protein>
    <submittedName>
        <fullName evidence="1">Uncharacterized protein</fullName>
    </submittedName>
</protein>
<name>A0ABD5DDX7_ACIBA</name>
<sequence length="96" mass="11153">LTFGDDFPITLDIKRKRGPGQIIMEDCFSKDGRSAFIKLAINKLSENNKTNQNPFRTAFFKSMLSFRENISYVDVNYYLSFSALESLCRYIQNDYA</sequence>
<dbReference type="EMBL" id="VMBB01000647">
    <property type="protein sequence ID" value="MDR8263358.1"/>
    <property type="molecule type" value="Genomic_DNA"/>
</dbReference>
<dbReference type="AlphaFoldDB" id="A0ABD5DDX7"/>
<evidence type="ECO:0000313" key="1">
    <source>
        <dbReference type="EMBL" id="MDR8263358.1"/>
    </source>
</evidence>
<reference evidence="1" key="1">
    <citation type="submission" date="2019-07" db="EMBL/GenBank/DDBJ databases">
        <title>Biological characteristics of mucoid Acinetobacter baumannii from a general hospital in China.</title>
        <authorList>
            <person name="Hua X."/>
            <person name="Yu Y."/>
        </authorList>
    </citation>
    <scope>NUCLEOTIDE SEQUENCE [LARGE SCALE GENOMIC DNA]</scope>
    <source>
        <strain evidence="1">N41</strain>
    </source>
</reference>
<gene>
    <name evidence="1" type="ORF">FPK87_23345</name>
</gene>
<accession>A0ABD5DDX7</accession>